<keyword evidence="3" id="KW-1185">Reference proteome</keyword>
<sequence length="235" mass="27139">MKKKLTNLMMGLLVMVCAGFWPNETLAQFRPAVDVQEWPKGKVVLVTGDTLYGAITYHRTQDIVNVQHSDGSVSSLSPVNVDYFVAQEMPSGRSHMFRTLQWDMGKEYTDFKKPTFFEELNRGTLTLVMRETYVRRDANNSRGLASNYLHDAAYYSANNQWMDQVKELYYILLPDGNIISLRNVRKDLHTLFGDRSKEVKKYVRKYNLDYSKPHELVAIVNYFNTLSLASISHAF</sequence>
<dbReference type="EMBL" id="JBHULU010000020">
    <property type="protein sequence ID" value="MFD2514851.1"/>
    <property type="molecule type" value="Genomic_DNA"/>
</dbReference>
<organism evidence="2 3">
    <name type="scientific">Pontibacter locisalis</name>
    <dbReference type="NCBI Taxonomy" id="1719035"/>
    <lineage>
        <taxon>Bacteria</taxon>
        <taxon>Pseudomonadati</taxon>
        <taxon>Bacteroidota</taxon>
        <taxon>Cytophagia</taxon>
        <taxon>Cytophagales</taxon>
        <taxon>Hymenobacteraceae</taxon>
        <taxon>Pontibacter</taxon>
    </lineage>
</organism>
<protein>
    <recommendedName>
        <fullName evidence="4">DUF4369 domain-containing protein</fullName>
    </recommendedName>
</protein>
<evidence type="ECO:0000313" key="3">
    <source>
        <dbReference type="Proteomes" id="UP001597544"/>
    </source>
</evidence>
<reference evidence="3" key="1">
    <citation type="journal article" date="2019" name="Int. J. Syst. Evol. Microbiol.">
        <title>The Global Catalogue of Microorganisms (GCM) 10K type strain sequencing project: providing services to taxonomists for standard genome sequencing and annotation.</title>
        <authorList>
            <consortium name="The Broad Institute Genomics Platform"/>
            <consortium name="The Broad Institute Genome Sequencing Center for Infectious Disease"/>
            <person name="Wu L."/>
            <person name="Ma J."/>
        </authorList>
    </citation>
    <scope>NUCLEOTIDE SEQUENCE [LARGE SCALE GENOMIC DNA]</scope>
    <source>
        <strain evidence="3">KCTC 42498</strain>
    </source>
</reference>
<keyword evidence="1" id="KW-0732">Signal</keyword>
<proteinExistence type="predicted"/>
<accession>A0ABW5INZ7</accession>
<dbReference type="RefSeq" id="WP_377508369.1">
    <property type="nucleotide sequence ID" value="NZ_JBHULU010000020.1"/>
</dbReference>
<name>A0ABW5INZ7_9BACT</name>
<evidence type="ECO:0000256" key="1">
    <source>
        <dbReference type="SAM" id="SignalP"/>
    </source>
</evidence>
<evidence type="ECO:0008006" key="4">
    <source>
        <dbReference type="Google" id="ProtNLM"/>
    </source>
</evidence>
<evidence type="ECO:0000313" key="2">
    <source>
        <dbReference type="EMBL" id="MFD2514851.1"/>
    </source>
</evidence>
<feature type="signal peptide" evidence="1">
    <location>
        <begin position="1"/>
        <end position="27"/>
    </location>
</feature>
<feature type="chain" id="PRO_5045694299" description="DUF4369 domain-containing protein" evidence="1">
    <location>
        <begin position="28"/>
        <end position="235"/>
    </location>
</feature>
<dbReference type="Proteomes" id="UP001597544">
    <property type="component" value="Unassembled WGS sequence"/>
</dbReference>
<gene>
    <name evidence="2" type="ORF">ACFSRY_13325</name>
</gene>
<comment type="caution">
    <text evidence="2">The sequence shown here is derived from an EMBL/GenBank/DDBJ whole genome shotgun (WGS) entry which is preliminary data.</text>
</comment>